<keyword evidence="1" id="KW-0808">Transferase</keyword>
<dbReference type="EMBL" id="CP016896">
    <property type="protein sequence ID" value="APV36980.1"/>
    <property type="molecule type" value="Genomic_DNA"/>
</dbReference>
<dbReference type="SUPFAM" id="SSF53448">
    <property type="entry name" value="Nucleotide-diphospho-sugar transferases"/>
    <property type="match status" value="1"/>
</dbReference>
<gene>
    <name evidence="1" type="ORF">BEN76_13545</name>
</gene>
<evidence type="ECO:0000313" key="2">
    <source>
        <dbReference type="Proteomes" id="UP000185674"/>
    </source>
</evidence>
<dbReference type="AlphaFoldDB" id="A0A1P8EL84"/>
<dbReference type="InterPro" id="IPR029044">
    <property type="entry name" value="Nucleotide-diphossugar_trans"/>
</dbReference>
<protein>
    <submittedName>
        <fullName evidence="1">Glycosyl transferase</fullName>
    </submittedName>
</protein>
<accession>A0A1P8EL84</accession>
<dbReference type="KEGG" id="asol:BEN76_13545"/>
<dbReference type="Proteomes" id="UP000185674">
    <property type="component" value="Chromosome"/>
</dbReference>
<dbReference type="STRING" id="487316.BEN76_13545"/>
<organism evidence="1 2">
    <name type="scientific">Acinetobacter soli</name>
    <dbReference type="NCBI Taxonomy" id="487316"/>
    <lineage>
        <taxon>Bacteria</taxon>
        <taxon>Pseudomonadati</taxon>
        <taxon>Pseudomonadota</taxon>
        <taxon>Gammaproteobacteria</taxon>
        <taxon>Moraxellales</taxon>
        <taxon>Moraxellaceae</taxon>
        <taxon>Acinetobacter</taxon>
    </lineage>
</organism>
<dbReference type="RefSeq" id="WP_076033303.1">
    <property type="nucleotide sequence ID" value="NZ_CP016896.1"/>
</dbReference>
<reference evidence="1 2" key="1">
    <citation type="submission" date="2016-08" db="EMBL/GenBank/DDBJ databases">
        <title>Complete genome sequence of Acinetobacter baylyi strain GFJ2.</title>
        <authorList>
            <person name="Tabata M."/>
            <person name="Kuboki S."/>
            <person name="Gibu N."/>
            <person name="Kinouchi Y."/>
            <person name="Vangnai A."/>
            <person name="Kasai D."/>
            <person name="Fukuda M."/>
        </authorList>
    </citation>
    <scope>NUCLEOTIDE SEQUENCE [LARGE SCALE GENOMIC DNA]</scope>
    <source>
        <strain evidence="1 2">GFJ2</strain>
    </source>
</reference>
<dbReference type="Gene3D" id="3.90.550.10">
    <property type="entry name" value="Spore Coat Polysaccharide Biosynthesis Protein SpsA, Chain A"/>
    <property type="match status" value="1"/>
</dbReference>
<proteinExistence type="predicted"/>
<evidence type="ECO:0000313" key="1">
    <source>
        <dbReference type="EMBL" id="APV36980.1"/>
    </source>
</evidence>
<name>A0A1P8EL84_9GAMM</name>
<sequence>MKTIAMVVILYGKRFEESKTLQSLMRFSHQLDQLLIVNNGPESLDSHDPFFIALSKKHKHVEFENQIQNKPLSWIYNDFIRKYNADRYVIFDDDTIIPIEYCEKILFDTGYYDLGLPSIKSSHDNKIYYPVINSRCKEVLEKYYQYSKGTYSIGSGIVISDELKKQMLKEFDGVFDHHFALYGVDISLFRRLDKLKNSGKIVINTRAELFHYLSKFDNEISDFRRKELLIDQMLQFRWYKVNKKQVIRMILGMVLRLRISELGLVLKTFIKGKHPRC</sequence>
<dbReference type="GO" id="GO:0016740">
    <property type="term" value="F:transferase activity"/>
    <property type="evidence" value="ECO:0007669"/>
    <property type="project" value="UniProtKB-KW"/>
</dbReference>